<evidence type="ECO:0000313" key="2">
    <source>
        <dbReference type="EMBL" id="QED27099.1"/>
    </source>
</evidence>
<organism evidence="2 3">
    <name type="scientific">Microvenator marinus</name>
    <dbReference type="NCBI Taxonomy" id="2600177"/>
    <lineage>
        <taxon>Bacteria</taxon>
        <taxon>Deltaproteobacteria</taxon>
        <taxon>Bradymonadales</taxon>
        <taxon>Microvenatoraceae</taxon>
        <taxon>Microvenator</taxon>
    </lineage>
</organism>
<dbReference type="Proteomes" id="UP000321595">
    <property type="component" value="Chromosome"/>
</dbReference>
<protein>
    <recommendedName>
        <fullName evidence="1">PH domain-containing protein</fullName>
    </recommendedName>
</protein>
<sequence>MSDESEEIAKWIEAYKETQRQMTHAHEVYQRALAQSHEKYLEAIGSSQAKLLKVLEGFGVDPDQTVHHAFGTEEQTAKFIREIRESPAKGHARYEPHIVESAAPGKAFSALRDGATVCVMPDAFGVAEHLVEKLNARGFWATLSPSLVPSDVVISLAALQLEPDKMRAGLDVAMRAVFEVEQNGVVLIQDTGGRFATEACTAQNAYQFGLMGIAELAREVSEHLVKVIDLDVGYRKPEEVAEQLVEELCGGADELRVGLPEGARVLWSMVEKPAGDGVNGGSDGVYLITDASGGWDGLVEEIANAWKGRVLVVGEEPLASVDRIPCDLSIADEVYQALDVIREMGPIRRWLHLPSCAGGTHGVEELKRVWQRDLTPFHVIMAACAGDPTDMIAILFEPPEGVGHVSAAALRCTAIVENERRSDETRVVAICGKKEGMNAELLRELSHDGEAADVRFLA</sequence>
<keyword evidence="3" id="KW-1185">Reference proteome</keyword>
<dbReference type="KEGG" id="bbae:FRD01_07560"/>
<dbReference type="PROSITE" id="PS50003">
    <property type="entry name" value="PH_DOMAIN"/>
    <property type="match status" value="1"/>
</dbReference>
<dbReference type="EMBL" id="CP042467">
    <property type="protein sequence ID" value="QED27099.1"/>
    <property type="molecule type" value="Genomic_DNA"/>
</dbReference>
<dbReference type="Gene3D" id="3.40.50.720">
    <property type="entry name" value="NAD(P)-binding Rossmann-like Domain"/>
    <property type="match status" value="1"/>
</dbReference>
<dbReference type="InterPro" id="IPR001849">
    <property type="entry name" value="PH_domain"/>
</dbReference>
<dbReference type="RefSeq" id="WP_146958784.1">
    <property type="nucleotide sequence ID" value="NZ_CP042467.1"/>
</dbReference>
<feature type="domain" description="PH" evidence="1">
    <location>
        <begin position="1"/>
        <end position="20"/>
    </location>
</feature>
<evidence type="ECO:0000259" key="1">
    <source>
        <dbReference type="PROSITE" id="PS50003"/>
    </source>
</evidence>
<evidence type="ECO:0000313" key="3">
    <source>
        <dbReference type="Proteomes" id="UP000321595"/>
    </source>
</evidence>
<proteinExistence type="predicted"/>
<gene>
    <name evidence="2" type="ORF">FRD01_07560</name>
</gene>
<name>A0A5B8XUL9_9DELT</name>
<reference evidence="2 3" key="1">
    <citation type="submission" date="2019-08" db="EMBL/GenBank/DDBJ databases">
        <authorList>
            <person name="Liang Q."/>
        </authorList>
    </citation>
    <scope>NUCLEOTIDE SEQUENCE [LARGE SCALE GENOMIC DNA]</scope>
    <source>
        <strain evidence="2 3">V1718</strain>
    </source>
</reference>
<dbReference type="AlphaFoldDB" id="A0A5B8XUL9"/>
<accession>A0A5B8XUL9</accession>